<proteinExistence type="predicted"/>
<name>L7JY02_TRAHO</name>
<accession>L7JY02</accession>
<gene>
    <name evidence="1" type="ORF">THOM_0862</name>
</gene>
<protein>
    <submittedName>
        <fullName evidence="1">Uncharacterized protein</fullName>
    </submittedName>
</protein>
<organism evidence="1 2">
    <name type="scientific">Trachipleistophora hominis</name>
    <name type="common">Microsporidian parasite</name>
    <dbReference type="NCBI Taxonomy" id="72359"/>
    <lineage>
        <taxon>Eukaryota</taxon>
        <taxon>Fungi</taxon>
        <taxon>Fungi incertae sedis</taxon>
        <taxon>Microsporidia</taxon>
        <taxon>Pleistophoridae</taxon>
        <taxon>Trachipleistophora</taxon>
    </lineage>
</organism>
<dbReference type="HOGENOM" id="CLU_3242456_0_0_1"/>
<keyword evidence="2" id="KW-1185">Reference proteome</keyword>
<sequence length="43" mass="5030">MTTKIRKRLNYSKNGSNIEQARFEGITSQWYTECAISSVYVVR</sequence>
<dbReference type="InParanoid" id="L7JY02"/>
<dbReference type="EMBL" id="JH993866">
    <property type="protein sequence ID" value="ELQ76165.1"/>
    <property type="molecule type" value="Genomic_DNA"/>
</dbReference>
<evidence type="ECO:0000313" key="2">
    <source>
        <dbReference type="Proteomes" id="UP000011185"/>
    </source>
</evidence>
<dbReference type="Proteomes" id="UP000011185">
    <property type="component" value="Unassembled WGS sequence"/>
</dbReference>
<evidence type="ECO:0000313" key="1">
    <source>
        <dbReference type="EMBL" id="ELQ76165.1"/>
    </source>
</evidence>
<reference evidence="1 2" key="1">
    <citation type="journal article" date="2012" name="PLoS Pathog.">
        <title>The genome of the obligate intracellular parasite Trachipleistophora hominis: new insights into microsporidian genome dynamics and reductive evolution.</title>
        <authorList>
            <person name="Heinz E."/>
            <person name="Williams T.A."/>
            <person name="Nakjang S."/>
            <person name="Noel C.J."/>
            <person name="Swan D.C."/>
            <person name="Goldberg A.V."/>
            <person name="Harris S.R."/>
            <person name="Weinmaier T."/>
            <person name="Markert S."/>
            <person name="Becher D."/>
            <person name="Bernhardt J."/>
            <person name="Dagan T."/>
            <person name="Hacker C."/>
            <person name="Lucocq J.M."/>
            <person name="Schweder T."/>
            <person name="Rattei T."/>
            <person name="Hall N."/>
            <person name="Hirt R.P."/>
            <person name="Embley T.M."/>
        </authorList>
    </citation>
    <scope>NUCLEOTIDE SEQUENCE [LARGE SCALE GENOMIC DNA]</scope>
</reference>
<dbReference type="AlphaFoldDB" id="L7JY02"/>
<dbReference type="VEuPathDB" id="MicrosporidiaDB:THOM_0862"/>